<dbReference type="PIRSF" id="PIRSF029730">
    <property type="entry name" value="UCP029730"/>
    <property type="match status" value="1"/>
</dbReference>
<accession>A0A6I4TDE0</accession>
<dbReference type="InterPro" id="IPR007709">
    <property type="entry name" value="N-FG_amidohydro"/>
</dbReference>
<organism evidence="1 2">
    <name type="scientific">Tsuneonella aeria</name>
    <dbReference type="NCBI Taxonomy" id="1837929"/>
    <lineage>
        <taxon>Bacteria</taxon>
        <taxon>Pseudomonadati</taxon>
        <taxon>Pseudomonadota</taxon>
        <taxon>Alphaproteobacteria</taxon>
        <taxon>Sphingomonadales</taxon>
        <taxon>Erythrobacteraceae</taxon>
        <taxon>Tsuneonella</taxon>
    </lineage>
</organism>
<name>A0A6I4TDE0_9SPHN</name>
<comment type="caution">
    <text evidence="1">The sequence shown here is derived from an EMBL/GenBank/DDBJ whole genome shotgun (WGS) entry which is preliminary data.</text>
</comment>
<dbReference type="SUPFAM" id="SSF53187">
    <property type="entry name" value="Zn-dependent exopeptidases"/>
    <property type="match status" value="1"/>
</dbReference>
<evidence type="ECO:0000313" key="1">
    <source>
        <dbReference type="EMBL" id="MXO74170.1"/>
    </source>
</evidence>
<dbReference type="InterPro" id="IPR011227">
    <property type="entry name" value="UCP029730"/>
</dbReference>
<reference evidence="1 2" key="1">
    <citation type="submission" date="2019-12" db="EMBL/GenBank/DDBJ databases">
        <title>Genomic-based taxomic classification of the family Erythrobacteraceae.</title>
        <authorList>
            <person name="Xu L."/>
        </authorList>
    </citation>
    <scope>NUCLEOTIDE SEQUENCE [LARGE SCALE GENOMIC DNA]</scope>
    <source>
        <strain evidence="1 2">100921-2</strain>
    </source>
</reference>
<dbReference type="Pfam" id="PF05013">
    <property type="entry name" value="FGase"/>
    <property type="match status" value="1"/>
</dbReference>
<evidence type="ECO:0000313" key="2">
    <source>
        <dbReference type="Proteomes" id="UP000439522"/>
    </source>
</evidence>
<dbReference type="GO" id="GO:0016787">
    <property type="term" value="F:hydrolase activity"/>
    <property type="evidence" value="ECO:0007669"/>
    <property type="project" value="UniProtKB-KW"/>
</dbReference>
<dbReference type="EMBL" id="WTZA01000001">
    <property type="protein sequence ID" value="MXO74170.1"/>
    <property type="molecule type" value="Genomic_DNA"/>
</dbReference>
<keyword evidence="1" id="KW-0378">Hydrolase</keyword>
<gene>
    <name evidence="1" type="ORF">GRI40_02900</name>
</gene>
<dbReference type="Proteomes" id="UP000439522">
    <property type="component" value="Unassembled WGS sequence"/>
</dbReference>
<protein>
    <submittedName>
        <fullName evidence="1">N-formylglutamate amidohydrolase</fullName>
    </submittedName>
</protein>
<keyword evidence="2" id="KW-1185">Reference proteome</keyword>
<sequence length="276" mass="30013">MLRALRRCPGARRGKRADRCRTRWLVADARGFAPVTAQSWRHIGPEPRKGGIVLVADHASNAVPPDIDLGIDPALLHEHIAVDIGVDAVAEDLARNSGIPAHLACVSRLVCDLHREEDNPAVIPEASDGHAIPGNIGIDREARLARFHRPYHDALAAWLDAADPALVISLHSFTPALRSAPAPRPWEVALLYNRDDRAARHAIKLFEEHGLKVGDNEPYSGRLLNATMNRHAEAHGRPYLAIEVRQDLITDAAGQARWAALIGKVAGQVAILLEAA</sequence>
<proteinExistence type="predicted"/>
<dbReference type="AlphaFoldDB" id="A0A6I4TDE0"/>
<dbReference type="Gene3D" id="3.40.630.40">
    <property type="entry name" value="Zn-dependent exopeptidases"/>
    <property type="match status" value="1"/>
</dbReference>
<dbReference type="OrthoDB" id="9815326at2"/>